<proteinExistence type="inferred from homology"/>
<dbReference type="CDD" id="cd00293">
    <property type="entry name" value="USP-like"/>
    <property type="match status" value="1"/>
</dbReference>
<dbReference type="PANTHER" id="PTHR46268">
    <property type="entry name" value="STRESS RESPONSE PROTEIN NHAX"/>
    <property type="match status" value="1"/>
</dbReference>
<evidence type="ECO:0000313" key="3">
    <source>
        <dbReference type="EMBL" id="KAA0873639.1"/>
    </source>
</evidence>
<dbReference type="SUPFAM" id="SSF52402">
    <property type="entry name" value="Adenine nucleotide alpha hydrolases-like"/>
    <property type="match status" value="1"/>
</dbReference>
<dbReference type="InterPro" id="IPR006016">
    <property type="entry name" value="UspA"/>
</dbReference>
<reference evidence="3 4" key="1">
    <citation type="submission" date="2019-03" db="EMBL/GenBank/DDBJ databases">
        <title>Nitrincola sp. nov. isolated from an Indian soda lake.</title>
        <authorList>
            <person name="Joshi A."/>
            <person name="Thite S.V."/>
            <person name="Joseph N."/>
            <person name="Dhotre D."/>
            <person name="Moorthy M."/>
            <person name="Shouche Y.S."/>
        </authorList>
    </citation>
    <scope>NUCLEOTIDE SEQUENCE [LARGE SCALE GENOMIC DNA]</scope>
    <source>
        <strain evidence="3 4">MEB193</strain>
    </source>
</reference>
<evidence type="ECO:0000259" key="2">
    <source>
        <dbReference type="Pfam" id="PF00582"/>
    </source>
</evidence>
<evidence type="ECO:0000256" key="1">
    <source>
        <dbReference type="ARBA" id="ARBA00008791"/>
    </source>
</evidence>
<evidence type="ECO:0000313" key="4">
    <source>
        <dbReference type="Proteomes" id="UP000325302"/>
    </source>
</evidence>
<dbReference type="PRINTS" id="PR01438">
    <property type="entry name" value="UNVRSLSTRESS"/>
</dbReference>
<feature type="domain" description="UspA" evidence="2">
    <location>
        <begin position="1"/>
        <end position="142"/>
    </location>
</feature>
<dbReference type="PANTHER" id="PTHR46268:SF6">
    <property type="entry name" value="UNIVERSAL STRESS PROTEIN UP12"/>
    <property type="match status" value="1"/>
</dbReference>
<comment type="similarity">
    <text evidence="1">Belongs to the universal stress protein A family.</text>
</comment>
<dbReference type="InterPro" id="IPR014729">
    <property type="entry name" value="Rossmann-like_a/b/a_fold"/>
</dbReference>
<dbReference type="AlphaFoldDB" id="A0A5A9W093"/>
<keyword evidence="4" id="KW-1185">Reference proteome</keyword>
<dbReference type="OrthoDB" id="9792500at2"/>
<dbReference type="Pfam" id="PF00582">
    <property type="entry name" value="Usp"/>
    <property type="match status" value="1"/>
</dbReference>
<organism evidence="3 4">
    <name type="scientific">Nitrincola tapanii</name>
    <dbReference type="NCBI Taxonomy" id="1708751"/>
    <lineage>
        <taxon>Bacteria</taxon>
        <taxon>Pseudomonadati</taxon>
        <taxon>Pseudomonadota</taxon>
        <taxon>Gammaproteobacteria</taxon>
        <taxon>Oceanospirillales</taxon>
        <taxon>Oceanospirillaceae</taxon>
        <taxon>Nitrincola</taxon>
    </lineage>
</organism>
<dbReference type="Proteomes" id="UP000325302">
    <property type="component" value="Unassembled WGS sequence"/>
</dbReference>
<sequence>MFKKILLPIDMQDKETAVKALNFAAEYLTQPDAELHLLTVLPGYSMPVVASYFPKNAIDSALQVLKEELTLVVNETLPNLVSYQVHVAEGAAHKEIIKAAKKYEVDLIMMPSHNYSRMENILIGSVTSRVVERAKCSVLVIR</sequence>
<gene>
    <name evidence="3" type="ORF">E1H14_12575</name>
</gene>
<accession>A0A5A9W093</accession>
<dbReference type="EMBL" id="SMRS01000011">
    <property type="protein sequence ID" value="KAA0873639.1"/>
    <property type="molecule type" value="Genomic_DNA"/>
</dbReference>
<protein>
    <submittedName>
        <fullName evidence="3">Universal stress protein</fullName>
    </submittedName>
</protein>
<dbReference type="Gene3D" id="3.40.50.620">
    <property type="entry name" value="HUPs"/>
    <property type="match status" value="1"/>
</dbReference>
<dbReference type="RefSeq" id="WP_149391830.1">
    <property type="nucleotide sequence ID" value="NZ_SMRS01000011.1"/>
</dbReference>
<dbReference type="InterPro" id="IPR006015">
    <property type="entry name" value="Universal_stress_UspA"/>
</dbReference>
<name>A0A5A9W093_9GAMM</name>
<comment type="caution">
    <text evidence="3">The sequence shown here is derived from an EMBL/GenBank/DDBJ whole genome shotgun (WGS) entry which is preliminary data.</text>
</comment>